<reference evidence="1" key="1">
    <citation type="submission" date="2022-12" db="EMBL/GenBank/DDBJ databases">
        <title>Genome Sequence of Lasiodiplodia mahajangana.</title>
        <authorList>
            <person name="Buettner E."/>
        </authorList>
    </citation>
    <scope>NUCLEOTIDE SEQUENCE</scope>
    <source>
        <strain evidence="1">VT137</strain>
    </source>
</reference>
<keyword evidence="2" id="KW-1185">Reference proteome</keyword>
<proteinExistence type="predicted"/>
<gene>
    <name evidence="1" type="ORF">O1611_g6076</name>
</gene>
<comment type="caution">
    <text evidence="1">The sequence shown here is derived from an EMBL/GenBank/DDBJ whole genome shotgun (WGS) entry which is preliminary data.</text>
</comment>
<accession>A0ACC2JJL8</accession>
<evidence type="ECO:0000313" key="2">
    <source>
        <dbReference type="Proteomes" id="UP001153332"/>
    </source>
</evidence>
<evidence type="ECO:0000313" key="1">
    <source>
        <dbReference type="EMBL" id="KAJ8127562.1"/>
    </source>
</evidence>
<sequence>MDERWFVDVEFDVARRRLIARHVKAGIARDEEEAGKRADENDLVNGRQIVENRTHVHEVIVSRDDKAWRHEKISSDGESQIPSRSITTLAATTGKLAILPLQEVLFGSISRGNLRAPPTMATVDVEQPASPPGSSSSKKRKTQLEEIEKGKPLPIKPTSDDEADDGLPIPKTKDAKEKKRSEHGIWIGNLPFTLTRVELFKWLVDCSGGTIKEENITRVNLPTNKDRNKQARQQNGEAPQENKPQNRGFAYVDFDEAAAAVAAMALTETELEGRKVLIKNATSFEGRPQKEAPPSATEGSAVNGTETKSAGNTAIRQQNNASRKIYVGNLSFQVTEDDIRTQFEKCGEIEWAKLATFEDSGKCKGYGWVKFKEADAAAWAVKGFVKIKEEIETEDDFRDADDAKDGDEDGEENKDKQKKFQMRKWWVNRLHGRELKIELAEDDQVRYKKRYGKGAPTRNGQPQQNGRRPQRRDGNEGKDEPTSARTAPEPKKYGDASVASYKTGAVQKSEGKKITFD</sequence>
<dbReference type="EMBL" id="JAPUUL010001382">
    <property type="protein sequence ID" value="KAJ8127562.1"/>
    <property type="molecule type" value="Genomic_DNA"/>
</dbReference>
<protein>
    <submittedName>
        <fullName evidence="1">Uncharacterized protein</fullName>
    </submittedName>
</protein>
<dbReference type="Proteomes" id="UP001153332">
    <property type="component" value="Unassembled WGS sequence"/>
</dbReference>
<organism evidence="1 2">
    <name type="scientific">Lasiodiplodia mahajangana</name>
    <dbReference type="NCBI Taxonomy" id="1108764"/>
    <lineage>
        <taxon>Eukaryota</taxon>
        <taxon>Fungi</taxon>
        <taxon>Dikarya</taxon>
        <taxon>Ascomycota</taxon>
        <taxon>Pezizomycotina</taxon>
        <taxon>Dothideomycetes</taxon>
        <taxon>Dothideomycetes incertae sedis</taxon>
        <taxon>Botryosphaeriales</taxon>
        <taxon>Botryosphaeriaceae</taxon>
        <taxon>Lasiodiplodia</taxon>
    </lineage>
</organism>
<name>A0ACC2JJL8_9PEZI</name>